<comment type="subcellular location">
    <subcellularLocation>
        <location evidence="1">Cytoplasm</location>
        <location evidence="1">Cytoskeleton</location>
    </subcellularLocation>
</comment>
<evidence type="ECO:0000256" key="6">
    <source>
        <dbReference type="SAM" id="MobiDB-lite"/>
    </source>
</evidence>
<evidence type="ECO:0000256" key="3">
    <source>
        <dbReference type="ARBA" id="ARBA00023175"/>
    </source>
</evidence>
<evidence type="ECO:0000256" key="7">
    <source>
        <dbReference type="SAM" id="Phobius"/>
    </source>
</evidence>
<feature type="transmembrane region" description="Helical" evidence="7">
    <location>
        <begin position="822"/>
        <end position="845"/>
    </location>
</feature>
<dbReference type="EMBL" id="JAKHLF010000011">
    <property type="protein sequence ID" value="MCZ3845161.1"/>
    <property type="molecule type" value="Genomic_DNA"/>
</dbReference>
<keyword evidence="3" id="KW-0505">Motor protein</keyword>
<proteinExistence type="predicted"/>
<dbReference type="InterPro" id="IPR013491">
    <property type="entry name" value="Tape_meas_N"/>
</dbReference>
<dbReference type="Proteomes" id="UP001213015">
    <property type="component" value="Unassembled WGS sequence"/>
</dbReference>
<dbReference type="InterPro" id="IPR047149">
    <property type="entry name" value="KIF11-like"/>
</dbReference>
<keyword evidence="4" id="KW-0206">Cytoskeleton</keyword>
<dbReference type="NCBIfam" id="TIGR02675">
    <property type="entry name" value="tape_meas_nterm"/>
    <property type="match status" value="1"/>
</dbReference>
<gene>
    <name evidence="9" type="ORF">L2422_06595</name>
</gene>
<feature type="compositionally biased region" description="Basic and acidic residues" evidence="6">
    <location>
        <begin position="1398"/>
        <end position="1408"/>
    </location>
</feature>
<keyword evidence="7" id="KW-0472">Membrane</keyword>
<keyword evidence="2" id="KW-0963">Cytoplasm</keyword>
<evidence type="ECO:0000313" key="10">
    <source>
        <dbReference type="Proteomes" id="UP001213015"/>
    </source>
</evidence>
<dbReference type="Pfam" id="PF20155">
    <property type="entry name" value="TMP_3"/>
    <property type="match status" value="1"/>
</dbReference>
<feature type="coiled-coil region" evidence="5">
    <location>
        <begin position="1147"/>
        <end position="1218"/>
    </location>
</feature>
<dbReference type="Gene3D" id="1.20.120.20">
    <property type="entry name" value="Apolipoprotein"/>
    <property type="match status" value="2"/>
</dbReference>
<feature type="transmembrane region" description="Helical" evidence="7">
    <location>
        <begin position="790"/>
        <end position="810"/>
    </location>
</feature>
<feature type="region of interest" description="Disordered" evidence="6">
    <location>
        <begin position="1350"/>
        <end position="1427"/>
    </location>
</feature>
<sequence>MAERYGVEAIFTAKDEISNPISKIRKALSGVTESTQKVSAGFGTLLKGSAVFSLASKGVDMLRDSISGAVSRFDTLNNFPKIMKIMGASTQDSTAAINKLKDGVNGLPTSLDTVARTTENLFPAVGNDVRKAADSTLALNDAFIASGASSEDAARGLLQYTQMLSTGKVDMMSWRSLEETMPYALQKVAKSFGITSGSMSELYSKVQSGQITMKQLNDRFIELDGGVNGFHQAALSATGGIGTAMANMKNRVTAGVTDIIGAFDKMIEKATGLNISGWLNVASTNIKSFLDSIAGRIEKFADTFKKMFEIVKNSFAPVISAWKQAISSVVDAFTILYAESNKTEGLNTFKSVIQTIADILVKLANFVQENSVEIAKLAEMALKASVGFLAFKKALQIGNAVVQPFLGLAEGISNLSTRIQMFIGQGPVWEEVLERTQKKGDTLKSGLDRISDGFNNVKGRLAESKNAFSNLDTNIATSKQNIENFESALKNRLATAFAPAKKALSDFATTLKNGITSATQSALDAIKKFGTNLGQALASIPGKVKQMAVSLGEAIASIPIKVRSAVDNISQALSAIPGKLKALSDSIITALSSIPGKVRAIADSISQAVLAIPDKVQSMLVAMQQKISSGFQLLQTQMTNVANNIAQAFNSLTGKMKSIANSIVSAFKELPAKISEFTLNAVTSLVDGFMSLPGKLKSLGNSIIQGFISLPAKLGALGTAAGRAFVNGFNAAKNGISSFFSALRSGITSAMSVLSSGISSGMSAVVNVFNSAMATITGTSVATGTAVTAALGPISLVILAIGAVVGAFAVMWNTNFMNIRNVVSSFVSGIISSFTSMGSTINSIVGPIVQLLSPLKVVLQAIAMVIGGALMAALATVMITVATAVDTIRAVITGIATIVITIKALISAIAAGADAVGKFFKGDFVGAAQSANKAVGSIKDGVNDIGKAWKNFADNSATKNTVNSLRQIGDATDDDKTKAEQFAKTWSSASKSIQSNNDANKESFNQVGQAMQSAFSSNDGMKSYVEASNNLMTSWSDKQIAIQKRTSSLMAQAEKASGDEQRKLRAAAIKEMLTDQSNGAKSMQNIMDENNKMLIKGVATNGQKLTDEQKQALRTQNEAVRQALTDRADMELKALQMKRQNNEKFTKEDTRIELEALKQKNQAVRSQLEENAQTEQDLKKKLASATTEVEKASYQQQLDALKQSNKDKQAEANRSNQQMLQSLSQAGKLNHQTYTEALNDMVITTGSGMQAVLGELNKHSATIWERLQVIAQYFGQTGKKGTQDFLNAVINGDYQAAGAKMNADVLASLKQLPKGMFKGGSDGKNQFINALKNGKYEAAGGLITDSTSKGITKGQGKVKSAAKKTSEAGTPKADTKKAKSEGAKVSDSYASGIKSKSKNVEKAAKDIPKQATSGLKTSSKTANSAGKELSSNFASGIKNGAGNAKSAGTSVASSAVSGLKSKASSGQSAGKSIAQKMAEGIKSVRDQVKSAGNSLGSAFVSAVKSKSSSAHSAGRSIANSAVSGARTGRSGMESAGYYLAAGLASGIRSNSGAVQAAAESAVASAVAAAKRKADIHSPSRVMRDQVGQWLAKGIASGIDDYSDDAQNSAQNLIAGVQNTLSNTADLNIGANGQVSLTTSGSLMGLLQNIKQLLADNNQVIIENSAQPANISLSLGGSDFDTFVEDISRRQDVQVALRKKRL</sequence>
<dbReference type="GO" id="GO:0051231">
    <property type="term" value="P:spindle elongation"/>
    <property type="evidence" value="ECO:0007669"/>
    <property type="project" value="TreeGrafter"/>
</dbReference>
<feature type="transmembrane region" description="Helical" evidence="7">
    <location>
        <begin position="891"/>
        <end position="913"/>
    </location>
</feature>
<evidence type="ECO:0000256" key="1">
    <source>
        <dbReference type="ARBA" id="ARBA00004245"/>
    </source>
</evidence>
<evidence type="ECO:0000313" key="9">
    <source>
        <dbReference type="EMBL" id="MCZ3845161.1"/>
    </source>
</evidence>
<feature type="compositionally biased region" description="Basic and acidic residues" evidence="6">
    <location>
        <begin position="1373"/>
        <end position="1384"/>
    </location>
</feature>
<dbReference type="PANTHER" id="PTHR47970">
    <property type="entry name" value="KINESIN-LIKE PROTEIN KIF11"/>
    <property type="match status" value="1"/>
</dbReference>
<evidence type="ECO:0000259" key="8">
    <source>
        <dbReference type="Pfam" id="PF20155"/>
    </source>
</evidence>
<feature type="transmembrane region" description="Helical" evidence="7">
    <location>
        <begin position="857"/>
        <end position="879"/>
    </location>
</feature>
<evidence type="ECO:0000256" key="2">
    <source>
        <dbReference type="ARBA" id="ARBA00022490"/>
    </source>
</evidence>
<dbReference type="RefSeq" id="WP_167802935.1">
    <property type="nucleotide sequence ID" value="NZ_JAAVSE010000003.1"/>
</dbReference>
<feature type="domain" description="Tape measure protein N-terminal" evidence="8">
    <location>
        <begin position="68"/>
        <end position="259"/>
    </location>
</feature>
<evidence type="ECO:0000256" key="4">
    <source>
        <dbReference type="ARBA" id="ARBA00023212"/>
    </source>
</evidence>
<dbReference type="PANTHER" id="PTHR47970:SF12">
    <property type="entry name" value="KINESIN FAMILY MEMBER 11"/>
    <property type="match status" value="1"/>
</dbReference>
<dbReference type="GO" id="GO:0005876">
    <property type="term" value="C:spindle microtubule"/>
    <property type="evidence" value="ECO:0007669"/>
    <property type="project" value="TreeGrafter"/>
</dbReference>
<evidence type="ECO:0000256" key="5">
    <source>
        <dbReference type="SAM" id="Coils"/>
    </source>
</evidence>
<protein>
    <submittedName>
        <fullName evidence="9">Tape measure protein</fullName>
    </submittedName>
</protein>
<keyword evidence="7" id="KW-0812">Transmembrane</keyword>
<keyword evidence="7" id="KW-1133">Transmembrane helix</keyword>
<feature type="compositionally biased region" description="Polar residues" evidence="6">
    <location>
        <begin position="1410"/>
        <end position="1427"/>
    </location>
</feature>
<accession>A0AAP3GYD9</accession>
<organism evidence="9 10">
    <name type="scientific">Lactobacillus mulieris</name>
    <dbReference type="NCBI Taxonomy" id="2508708"/>
    <lineage>
        <taxon>Bacteria</taxon>
        <taxon>Bacillati</taxon>
        <taxon>Bacillota</taxon>
        <taxon>Bacilli</taxon>
        <taxon>Lactobacillales</taxon>
        <taxon>Lactobacillaceae</taxon>
        <taxon>Lactobacillus</taxon>
    </lineage>
</organism>
<comment type="caution">
    <text evidence="9">The sequence shown here is derived from an EMBL/GenBank/DDBJ whole genome shotgun (WGS) entry which is preliminary data.</text>
</comment>
<reference evidence="9" key="1">
    <citation type="submission" date="2022-01" db="EMBL/GenBank/DDBJ databases">
        <title>VMRC isolate genome collection.</title>
        <authorList>
            <person name="France M."/>
            <person name="Rutt L."/>
            <person name="Humphrys M."/>
            <person name="Ravel J."/>
        </authorList>
    </citation>
    <scope>NUCLEOTIDE SEQUENCE</scope>
    <source>
        <strain evidence="9">C0127B5</strain>
    </source>
</reference>
<dbReference type="GO" id="GO:0008574">
    <property type="term" value="F:plus-end-directed microtubule motor activity"/>
    <property type="evidence" value="ECO:0007669"/>
    <property type="project" value="TreeGrafter"/>
</dbReference>
<dbReference type="GO" id="GO:0072686">
    <property type="term" value="C:mitotic spindle"/>
    <property type="evidence" value="ECO:0007669"/>
    <property type="project" value="TreeGrafter"/>
</dbReference>
<keyword evidence="5" id="KW-0175">Coiled coil</keyword>
<name>A0AAP3GYD9_9LACO</name>